<dbReference type="VEuPathDB" id="FungiDB:GMDG_07428"/>
<protein>
    <submittedName>
        <fullName evidence="10">Serine/threonine protein kinase</fullName>
    </submittedName>
</protein>
<dbReference type="SUPFAM" id="SSF56112">
    <property type="entry name" value="Protein kinase-like (PK-like)"/>
    <property type="match status" value="1"/>
</dbReference>
<reference evidence="11" key="1">
    <citation type="submission" date="2010-09" db="EMBL/GenBank/DDBJ databases">
        <title>The genome sequence of Geomyces destructans 20631-21.</title>
        <authorList>
            <consortium name="The Broad Institute Genome Sequencing Platform"/>
            <person name="Cuomo C.A."/>
            <person name="Blehert D.S."/>
            <person name="Lorch J.M."/>
            <person name="Young S.K."/>
            <person name="Zeng Q."/>
            <person name="Gargeya S."/>
            <person name="Fitzgerald M."/>
            <person name="Haas B."/>
            <person name="Abouelleil A."/>
            <person name="Alvarado L."/>
            <person name="Arachchi H.M."/>
            <person name="Berlin A."/>
            <person name="Brown A."/>
            <person name="Chapman S.B."/>
            <person name="Chen Z."/>
            <person name="Dunbar C."/>
            <person name="Freedman E."/>
            <person name="Gearin G."/>
            <person name="Gellesch M."/>
            <person name="Goldberg J."/>
            <person name="Griggs A."/>
            <person name="Gujja S."/>
            <person name="Heiman D."/>
            <person name="Howarth C."/>
            <person name="Larson L."/>
            <person name="Lui A."/>
            <person name="MacDonald P.J.P."/>
            <person name="Montmayeur A."/>
            <person name="Murphy C."/>
            <person name="Neiman D."/>
            <person name="Pearson M."/>
            <person name="Priest M."/>
            <person name="Roberts A."/>
            <person name="Saif S."/>
            <person name="Shea T."/>
            <person name="Shenoy N."/>
            <person name="Sisk P."/>
            <person name="Stolte C."/>
            <person name="Sykes S."/>
            <person name="Wortman J."/>
            <person name="Nusbaum C."/>
            <person name="Birren B."/>
        </authorList>
    </citation>
    <scope>NUCLEOTIDE SEQUENCE [LARGE SCALE GENOMIC DNA]</scope>
    <source>
        <strain evidence="11">ATCC MYA-4855 / 20631-21</strain>
    </source>
</reference>
<keyword evidence="4" id="KW-0547">Nucleotide-binding</keyword>
<comment type="catalytic activity">
    <reaction evidence="8">
        <text>L-seryl-[protein] + ATP = O-phospho-L-seryl-[protein] + ADP + H(+)</text>
        <dbReference type="Rhea" id="RHEA:17989"/>
        <dbReference type="Rhea" id="RHEA-COMP:9863"/>
        <dbReference type="Rhea" id="RHEA-COMP:11604"/>
        <dbReference type="ChEBI" id="CHEBI:15378"/>
        <dbReference type="ChEBI" id="CHEBI:29999"/>
        <dbReference type="ChEBI" id="CHEBI:30616"/>
        <dbReference type="ChEBI" id="CHEBI:83421"/>
        <dbReference type="ChEBI" id="CHEBI:456216"/>
        <dbReference type="EC" id="2.7.11.1"/>
    </reaction>
</comment>
<evidence type="ECO:0000256" key="3">
    <source>
        <dbReference type="ARBA" id="ARBA00022679"/>
    </source>
</evidence>
<sequence>MKPTPRGLQEKWIVPILREVAEALRWVHGAGIIHRDVKCTHSWQTPRANVQLCDFGVAGIVQTAADKRSTFIGTPHWMAPELFDSTRSYGKEVDIWAFGSMVYEMATSLPPNAASGISYEILGNHLKASIPRLEYGNYSTQLRSRVANCLEELPSSRPTIGEIQQHPYINDTSLKYPTSTLPQSSSL</sequence>
<proteinExistence type="inferred from homology"/>
<keyword evidence="3" id="KW-0808">Transferase</keyword>
<dbReference type="Gene3D" id="1.10.510.10">
    <property type="entry name" value="Transferase(Phosphotransferase) domain 1"/>
    <property type="match status" value="1"/>
</dbReference>
<evidence type="ECO:0000256" key="2">
    <source>
        <dbReference type="ARBA" id="ARBA00022527"/>
    </source>
</evidence>
<dbReference type="InterPro" id="IPR011009">
    <property type="entry name" value="Kinase-like_dom_sf"/>
</dbReference>
<feature type="domain" description="Protein kinase" evidence="9">
    <location>
        <begin position="1"/>
        <end position="169"/>
    </location>
</feature>
<evidence type="ECO:0000259" key="9">
    <source>
        <dbReference type="PROSITE" id="PS50011"/>
    </source>
</evidence>
<dbReference type="InterPro" id="IPR000719">
    <property type="entry name" value="Prot_kinase_dom"/>
</dbReference>
<keyword evidence="6" id="KW-0067">ATP-binding</keyword>
<dbReference type="InParanoid" id="L8G0N0"/>
<evidence type="ECO:0000256" key="8">
    <source>
        <dbReference type="ARBA" id="ARBA00048679"/>
    </source>
</evidence>
<dbReference type="PANTHER" id="PTHR48012:SF10">
    <property type="entry name" value="FI20177P1"/>
    <property type="match status" value="1"/>
</dbReference>
<accession>L8G0N0</accession>
<dbReference type="GO" id="GO:0005737">
    <property type="term" value="C:cytoplasm"/>
    <property type="evidence" value="ECO:0007669"/>
    <property type="project" value="TreeGrafter"/>
</dbReference>
<comment type="catalytic activity">
    <reaction evidence="7">
        <text>L-threonyl-[protein] + ATP = O-phospho-L-threonyl-[protein] + ADP + H(+)</text>
        <dbReference type="Rhea" id="RHEA:46608"/>
        <dbReference type="Rhea" id="RHEA-COMP:11060"/>
        <dbReference type="Rhea" id="RHEA-COMP:11605"/>
        <dbReference type="ChEBI" id="CHEBI:15378"/>
        <dbReference type="ChEBI" id="CHEBI:30013"/>
        <dbReference type="ChEBI" id="CHEBI:30616"/>
        <dbReference type="ChEBI" id="CHEBI:61977"/>
        <dbReference type="ChEBI" id="CHEBI:456216"/>
        <dbReference type="EC" id="2.7.11.1"/>
    </reaction>
</comment>
<dbReference type="OrthoDB" id="248923at2759"/>
<dbReference type="Proteomes" id="UP000011064">
    <property type="component" value="Unassembled WGS sequence"/>
</dbReference>
<name>L8G0N0_PSED2</name>
<dbReference type="SMART" id="SM00220">
    <property type="entry name" value="S_TKc"/>
    <property type="match status" value="1"/>
</dbReference>
<keyword evidence="5 10" id="KW-0418">Kinase</keyword>
<dbReference type="AlphaFoldDB" id="L8G0N0"/>
<dbReference type="EMBL" id="GL573392">
    <property type="protein sequence ID" value="ELR05506.1"/>
    <property type="molecule type" value="Genomic_DNA"/>
</dbReference>
<dbReference type="GO" id="GO:0005524">
    <property type="term" value="F:ATP binding"/>
    <property type="evidence" value="ECO:0007669"/>
    <property type="project" value="UniProtKB-KW"/>
</dbReference>
<keyword evidence="11" id="KW-1185">Reference proteome</keyword>
<organism evidence="10 11">
    <name type="scientific">Pseudogymnoascus destructans (strain ATCC MYA-4855 / 20631-21)</name>
    <name type="common">Bat white-nose syndrome fungus</name>
    <name type="synonym">Geomyces destructans</name>
    <dbReference type="NCBI Taxonomy" id="658429"/>
    <lineage>
        <taxon>Eukaryota</taxon>
        <taxon>Fungi</taxon>
        <taxon>Dikarya</taxon>
        <taxon>Ascomycota</taxon>
        <taxon>Pezizomycotina</taxon>
        <taxon>Leotiomycetes</taxon>
        <taxon>Thelebolales</taxon>
        <taxon>Thelebolaceae</taxon>
        <taxon>Pseudogymnoascus</taxon>
    </lineage>
</organism>
<dbReference type="STRING" id="658429.L8G0N0"/>
<evidence type="ECO:0000313" key="11">
    <source>
        <dbReference type="Proteomes" id="UP000011064"/>
    </source>
</evidence>
<dbReference type="PROSITE" id="PS50011">
    <property type="entry name" value="PROTEIN_KINASE_DOM"/>
    <property type="match status" value="1"/>
</dbReference>
<evidence type="ECO:0000313" key="10">
    <source>
        <dbReference type="EMBL" id="ELR05506.1"/>
    </source>
</evidence>
<evidence type="ECO:0000256" key="7">
    <source>
        <dbReference type="ARBA" id="ARBA00047899"/>
    </source>
</evidence>
<evidence type="ECO:0000256" key="5">
    <source>
        <dbReference type="ARBA" id="ARBA00022777"/>
    </source>
</evidence>
<gene>
    <name evidence="10" type="ORF">GMDG_07428</name>
</gene>
<dbReference type="Pfam" id="PF00069">
    <property type="entry name" value="Pkinase"/>
    <property type="match status" value="1"/>
</dbReference>
<dbReference type="GO" id="GO:0004674">
    <property type="term" value="F:protein serine/threonine kinase activity"/>
    <property type="evidence" value="ECO:0007669"/>
    <property type="project" value="UniProtKB-KW"/>
</dbReference>
<evidence type="ECO:0000256" key="4">
    <source>
        <dbReference type="ARBA" id="ARBA00022741"/>
    </source>
</evidence>
<evidence type="ECO:0000256" key="1">
    <source>
        <dbReference type="ARBA" id="ARBA00008874"/>
    </source>
</evidence>
<comment type="similarity">
    <text evidence="1">Belongs to the protein kinase superfamily. STE Ser/Thr protein kinase family. STE20 subfamily.</text>
</comment>
<evidence type="ECO:0000256" key="6">
    <source>
        <dbReference type="ARBA" id="ARBA00022840"/>
    </source>
</evidence>
<dbReference type="PANTHER" id="PTHR48012">
    <property type="entry name" value="STERILE20-LIKE KINASE, ISOFORM B-RELATED"/>
    <property type="match status" value="1"/>
</dbReference>
<keyword evidence="2 10" id="KW-0723">Serine/threonine-protein kinase</keyword>
<dbReference type="InterPro" id="IPR050629">
    <property type="entry name" value="STE20/SPS1-PAK"/>
</dbReference>
<dbReference type="HOGENOM" id="CLU_000288_63_23_1"/>